<evidence type="ECO:0000256" key="3">
    <source>
        <dbReference type="ARBA" id="ARBA00022737"/>
    </source>
</evidence>
<evidence type="ECO:0000256" key="7">
    <source>
        <dbReference type="SAM" id="MobiDB-lite"/>
    </source>
</evidence>
<keyword evidence="2" id="KW-0479">Metal-binding</keyword>
<keyword evidence="5" id="KW-0862">Zinc</keyword>
<dbReference type="GO" id="GO:0008270">
    <property type="term" value="F:zinc ion binding"/>
    <property type="evidence" value="ECO:0007669"/>
    <property type="project" value="UniProtKB-KW"/>
</dbReference>
<sequence length="275" mass="30746">MATSAFTIQALMAEKESVNKDEPTFPCKICSRKFIRSSLVKHEPVCKKITKLHRKPFDSGKQRATGSDITYADVARAAKEREKLGGVYPRPTTNWKERHETFIDAVSSSKKVDYAIKTGAPLPPPPRTAVPSDYLQCNYCGRNFSEKAAERHIPFCKEQNARKPTNYSAKSVSSYRKSSAKSEAGNEIPFNSSQRRSQDEQHSSQRTESRAKSMETRHSSRTLRSSSRNASQSAGARQQENTKAFSPKRSSSAPRTPASRLKTPTPVASRMRVKD</sequence>
<evidence type="ECO:0000313" key="10">
    <source>
        <dbReference type="Proteomes" id="UP001176961"/>
    </source>
</evidence>
<dbReference type="PANTHER" id="PTHR13555">
    <property type="entry name" value="C2H2 ZINC FINGER CGI-62-RELATED"/>
    <property type="match status" value="1"/>
</dbReference>
<dbReference type="Gene3D" id="3.30.160.60">
    <property type="entry name" value="Classic Zinc Finger"/>
    <property type="match status" value="1"/>
</dbReference>
<feature type="compositionally biased region" description="Low complexity" evidence="7">
    <location>
        <begin position="247"/>
        <end position="260"/>
    </location>
</feature>
<feature type="compositionally biased region" description="Polar residues" evidence="7">
    <location>
        <begin position="232"/>
        <end position="244"/>
    </location>
</feature>
<feature type="compositionally biased region" description="Low complexity" evidence="7">
    <location>
        <begin position="168"/>
        <end position="183"/>
    </location>
</feature>
<keyword evidence="3" id="KW-0677">Repeat</keyword>
<evidence type="ECO:0000256" key="4">
    <source>
        <dbReference type="ARBA" id="ARBA00022771"/>
    </source>
</evidence>
<reference evidence="9" key="1">
    <citation type="submission" date="2023-07" db="EMBL/GenBank/DDBJ databases">
        <authorList>
            <consortium name="CYATHOMIX"/>
        </authorList>
    </citation>
    <scope>NUCLEOTIDE SEQUENCE</scope>
    <source>
        <strain evidence="9">N/A</strain>
    </source>
</reference>
<dbReference type="Pfam" id="PF13913">
    <property type="entry name" value="zf-C2HC_2"/>
    <property type="match status" value="2"/>
</dbReference>
<dbReference type="PANTHER" id="PTHR13555:SF25">
    <property type="entry name" value="ZINC FINGER C2HC DOMAIN-CONTAINING PROTEIN 1A"/>
    <property type="match status" value="1"/>
</dbReference>
<name>A0AA36HDJ6_CYLNA</name>
<evidence type="ECO:0000259" key="8">
    <source>
        <dbReference type="PROSITE" id="PS52027"/>
    </source>
</evidence>
<accession>A0AA36HDJ6</accession>
<evidence type="ECO:0000313" key="9">
    <source>
        <dbReference type="EMBL" id="CAJ0608702.1"/>
    </source>
</evidence>
<protein>
    <recommendedName>
        <fullName evidence="8">C2HC/C3H-type domain-containing protein</fullName>
    </recommendedName>
</protein>
<dbReference type="AlphaFoldDB" id="A0AA36HDJ6"/>
<dbReference type="PROSITE" id="PS52027">
    <property type="entry name" value="ZF_C2HC_C3H"/>
    <property type="match status" value="2"/>
</dbReference>
<evidence type="ECO:0000256" key="6">
    <source>
        <dbReference type="PROSITE-ProRule" id="PRU01371"/>
    </source>
</evidence>
<feature type="compositionally biased region" description="Low complexity" evidence="7">
    <location>
        <begin position="222"/>
        <end position="231"/>
    </location>
</feature>
<evidence type="ECO:0000256" key="5">
    <source>
        <dbReference type="ARBA" id="ARBA00022833"/>
    </source>
</evidence>
<keyword evidence="10" id="KW-1185">Reference proteome</keyword>
<feature type="domain" description="C2HC/C3H-type" evidence="8">
    <location>
        <begin position="23"/>
        <end position="52"/>
    </location>
</feature>
<keyword evidence="4 6" id="KW-0863">Zinc-finger</keyword>
<feature type="region of interest" description="Disordered" evidence="7">
    <location>
        <begin position="162"/>
        <end position="275"/>
    </location>
</feature>
<organism evidence="9 10">
    <name type="scientific">Cylicocyclus nassatus</name>
    <name type="common">Nematode worm</name>
    <dbReference type="NCBI Taxonomy" id="53992"/>
    <lineage>
        <taxon>Eukaryota</taxon>
        <taxon>Metazoa</taxon>
        <taxon>Ecdysozoa</taxon>
        <taxon>Nematoda</taxon>
        <taxon>Chromadorea</taxon>
        <taxon>Rhabditida</taxon>
        <taxon>Rhabditina</taxon>
        <taxon>Rhabditomorpha</taxon>
        <taxon>Strongyloidea</taxon>
        <taxon>Strongylidae</taxon>
        <taxon>Cylicocyclus</taxon>
    </lineage>
</organism>
<feature type="domain" description="C2HC/C3H-type" evidence="8">
    <location>
        <begin position="133"/>
        <end position="162"/>
    </location>
</feature>
<feature type="compositionally biased region" description="Basic and acidic residues" evidence="7">
    <location>
        <begin position="196"/>
        <end position="218"/>
    </location>
</feature>
<dbReference type="InterPro" id="IPR026319">
    <property type="entry name" value="ZC2HC1A/B-like"/>
</dbReference>
<evidence type="ECO:0000256" key="1">
    <source>
        <dbReference type="ARBA" id="ARBA00010843"/>
    </source>
</evidence>
<dbReference type="EMBL" id="CATQJL010000326">
    <property type="protein sequence ID" value="CAJ0608702.1"/>
    <property type="molecule type" value="Genomic_DNA"/>
</dbReference>
<dbReference type="Proteomes" id="UP001176961">
    <property type="component" value="Unassembled WGS sequence"/>
</dbReference>
<gene>
    <name evidence="9" type="ORF">CYNAS_LOCUS20685</name>
</gene>
<comment type="similarity">
    <text evidence="1">Belongs to the ZC2HC1 family.</text>
</comment>
<comment type="caution">
    <text evidence="9">The sequence shown here is derived from an EMBL/GenBank/DDBJ whole genome shotgun (WGS) entry which is preliminary data.</text>
</comment>
<proteinExistence type="inferred from homology"/>
<evidence type="ECO:0000256" key="2">
    <source>
        <dbReference type="ARBA" id="ARBA00022723"/>
    </source>
</evidence>
<dbReference type="InterPro" id="IPR049899">
    <property type="entry name" value="Znf_C2HC_C3H"/>
</dbReference>